<reference evidence="2 3" key="1">
    <citation type="journal article" date="2018" name="PLoS Genet.">
        <title>Repeat elements organise 3D genome structure and mediate transcription in the filamentous fungus Epichloe festucae.</title>
        <authorList>
            <person name="Winter D.J."/>
            <person name="Ganley A.R.D."/>
            <person name="Young C.A."/>
            <person name="Liachko I."/>
            <person name="Schardl C.L."/>
            <person name="Dupont P.Y."/>
            <person name="Berry D."/>
            <person name="Ram A."/>
            <person name="Scott B."/>
            <person name="Cox M.P."/>
        </authorList>
    </citation>
    <scope>NUCLEOTIDE SEQUENCE [LARGE SCALE GENOMIC DNA]</scope>
    <source>
        <strain evidence="2 3">Fl1</strain>
    </source>
</reference>
<dbReference type="Pfam" id="PF12417">
    <property type="entry name" value="DUF3669"/>
    <property type="match status" value="1"/>
</dbReference>
<dbReference type="OrthoDB" id="2993351at2759"/>
<dbReference type="Proteomes" id="UP000594364">
    <property type="component" value="Chromosome 2"/>
</dbReference>
<protein>
    <recommendedName>
        <fullName evidence="1">DUF3669 domain-containing protein</fullName>
    </recommendedName>
</protein>
<feature type="domain" description="DUF3669" evidence="1">
    <location>
        <begin position="324"/>
        <end position="388"/>
    </location>
</feature>
<dbReference type="AlphaFoldDB" id="A0A7S9KPS9"/>
<keyword evidence="3" id="KW-1185">Reference proteome</keyword>
<organism evidence="2 3">
    <name type="scientific">Epichloe festucae (strain Fl1)</name>
    <dbReference type="NCBI Taxonomy" id="877507"/>
    <lineage>
        <taxon>Eukaryota</taxon>
        <taxon>Fungi</taxon>
        <taxon>Dikarya</taxon>
        <taxon>Ascomycota</taxon>
        <taxon>Pezizomycotina</taxon>
        <taxon>Sordariomycetes</taxon>
        <taxon>Hypocreomycetidae</taxon>
        <taxon>Hypocreales</taxon>
        <taxon>Clavicipitaceae</taxon>
        <taxon>Epichloe</taxon>
    </lineage>
</organism>
<name>A0A7S9KPS9_EPIFF</name>
<evidence type="ECO:0000259" key="1">
    <source>
        <dbReference type="Pfam" id="PF12417"/>
    </source>
</evidence>
<gene>
    <name evidence="2" type="ORF">C2857_005920</name>
</gene>
<accession>A0A7S9KPS9</accession>
<dbReference type="InterPro" id="IPR022137">
    <property type="entry name" value="Znf_prot_DUF3669"/>
</dbReference>
<evidence type="ECO:0000313" key="2">
    <source>
        <dbReference type="EMBL" id="QPG97181.1"/>
    </source>
</evidence>
<dbReference type="PANTHER" id="PTHR40780">
    <property type="entry name" value="DUF3669 DOMAIN-CONTAINING PROTEIN"/>
    <property type="match status" value="1"/>
</dbReference>
<dbReference type="EMBL" id="CP031386">
    <property type="protein sequence ID" value="QPG97181.1"/>
    <property type="molecule type" value="Genomic_DNA"/>
</dbReference>
<sequence length="426" mass="48257">MVNDKQKTYDVGSSMLGRSFSLDAALIANLTLEDKLDAEAASETPEACLKRMLSTKSVVSTSSSFAARQHAAFESGSAAFKEIGTGSIGKVFEHPGTVFVYKLPLSDDPTKLWNNYKIHHRVKASFETLPYVDGQVEIPECFWYATSDSTAFWDENLDNFPFTQQFPKQRKHVLCMERIFPLPRPIRLALIDKYCPSHGRDTAKSNEANKDCLVRPYFGRLKYGTGSNFFSLRNFKLHANQMQELELDLPEMMNSLAHAMAVVHWHTRIDANDIEFVLGSSPMVEQKVRGRMDLETLNTYTGPTSSYEKMTHSRADFTKRMTSLWMVDFDDCTDISMDDHGVAKAVKAFLETNHYCPRPNTGDEFIQKAWAQFGRMYLEWSDKVLEKTNSSHLKGLPEKFLVGVFEQSTKRELKSSAGRGGRGKGR</sequence>
<evidence type="ECO:0000313" key="3">
    <source>
        <dbReference type="Proteomes" id="UP000594364"/>
    </source>
</evidence>
<proteinExistence type="predicted"/>
<dbReference type="PANTHER" id="PTHR40780:SF2">
    <property type="entry name" value="DUF3669 DOMAIN-CONTAINING PROTEIN"/>
    <property type="match status" value="1"/>
</dbReference>